<reference evidence="2" key="1">
    <citation type="submission" date="2022-05" db="EMBL/GenBank/DDBJ databases">
        <title>Sphingomonas sp. strain RP10 Genome sequencing and assembly.</title>
        <authorList>
            <person name="Kim I."/>
        </authorList>
    </citation>
    <scope>NUCLEOTIDE SEQUENCE</scope>
    <source>
        <strain evidence="2">RP10</strain>
    </source>
</reference>
<dbReference type="RefSeq" id="WP_254288431.1">
    <property type="nucleotide sequence ID" value="NZ_JAMLDY010000006.1"/>
</dbReference>
<keyword evidence="1" id="KW-1133">Transmembrane helix</keyword>
<feature type="transmembrane region" description="Helical" evidence="1">
    <location>
        <begin position="6"/>
        <end position="27"/>
    </location>
</feature>
<gene>
    <name evidence="2" type="ORF">M9979_05965</name>
</gene>
<proteinExistence type="predicted"/>
<dbReference type="AlphaFoldDB" id="A0A9X2HNU2"/>
<dbReference type="EMBL" id="JAMLDY010000006">
    <property type="protein sequence ID" value="MCP3734423.1"/>
    <property type="molecule type" value="Genomic_DNA"/>
</dbReference>
<name>A0A9X2HNU2_9SPHN</name>
<dbReference type="Proteomes" id="UP001139486">
    <property type="component" value="Unassembled WGS sequence"/>
</dbReference>
<comment type="caution">
    <text evidence="2">The sequence shown here is derived from an EMBL/GenBank/DDBJ whole genome shotgun (WGS) entry which is preliminary data.</text>
</comment>
<keyword evidence="3" id="KW-1185">Reference proteome</keyword>
<organism evidence="2 3">
    <name type="scientific">Sphingomonas liriopis</name>
    <dbReference type="NCBI Taxonomy" id="2949094"/>
    <lineage>
        <taxon>Bacteria</taxon>
        <taxon>Pseudomonadati</taxon>
        <taxon>Pseudomonadota</taxon>
        <taxon>Alphaproteobacteria</taxon>
        <taxon>Sphingomonadales</taxon>
        <taxon>Sphingomonadaceae</taxon>
        <taxon>Sphingomonas</taxon>
    </lineage>
</organism>
<sequence length="96" mass="10903">MNGFTIFMLAFVVIGLPVILGIGSEMFRRWLKHKETMASALNAQTAEKAAQYAAHTERLEERVRVLERIVTDRGVDLAREIEDLRDPRPAARLPIN</sequence>
<keyword evidence="1" id="KW-0472">Membrane</keyword>
<evidence type="ECO:0000313" key="3">
    <source>
        <dbReference type="Proteomes" id="UP001139486"/>
    </source>
</evidence>
<accession>A0A9X2HNU2</accession>
<evidence type="ECO:0008006" key="4">
    <source>
        <dbReference type="Google" id="ProtNLM"/>
    </source>
</evidence>
<evidence type="ECO:0000313" key="2">
    <source>
        <dbReference type="EMBL" id="MCP3734423.1"/>
    </source>
</evidence>
<evidence type="ECO:0000256" key="1">
    <source>
        <dbReference type="SAM" id="Phobius"/>
    </source>
</evidence>
<protein>
    <recommendedName>
        <fullName evidence="4">Phage shock protein B</fullName>
    </recommendedName>
</protein>
<keyword evidence="1" id="KW-0812">Transmembrane</keyword>